<dbReference type="PANTHER" id="PTHR28650">
    <property type="entry name" value="PHOSPHATIDYLINOSITOL-GLYCAN BIOSYNTHESIS CLASS X PROTEIN"/>
    <property type="match status" value="1"/>
</dbReference>
<organism evidence="10 11">
    <name type="scientific">Liquidambar formosana</name>
    <name type="common">Formosan gum</name>
    <dbReference type="NCBI Taxonomy" id="63359"/>
    <lineage>
        <taxon>Eukaryota</taxon>
        <taxon>Viridiplantae</taxon>
        <taxon>Streptophyta</taxon>
        <taxon>Embryophyta</taxon>
        <taxon>Tracheophyta</taxon>
        <taxon>Spermatophyta</taxon>
        <taxon>Magnoliopsida</taxon>
        <taxon>eudicotyledons</taxon>
        <taxon>Gunneridae</taxon>
        <taxon>Pentapetalae</taxon>
        <taxon>Saxifragales</taxon>
        <taxon>Altingiaceae</taxon>
        <taxon>Liquidambar</taxon>
    </lineage>
</organism>
<evidence type="ECO:0000256" key="6">
    <source>
        <dbReference type="ARBA" id="ARBA00022824"/>
    </source>
</evidence>
<dbReference type="Pfam" id="PF08320">
    <property type="entry name" value="PIG-X"/>
    <property type="match status" value="1"/>
</dbReference>
<comment type="subcellular location">
    <subcellularLocation>
        <location evidence="1">Endoplasmic reticulum membrane</location>
        <topology evidence="1">Single-pass membrane protein</topology>
    </subcellularLocation>
</comment>
<keyword evidence="4" id="KW-0337">GPI-anchor biosynthesis</keyword>
<comment type="similarity">
    <text evidence="3">Belongs to the PIGX family.</text>
</comment>
<evidence type="ECO:0000256" key="7">
    <source>
        <dbReference type="ARBA" id="ARBA00022989"/>
    </source>
</evidence>
<evidence type="ECO:0000256" key="1">
    <source>
        <dbReference type="ARBA" id="ARBA00004389"/>
    </source>
</evidence>
<protein>
    <submittedName>
        <fullName evidence="10">Uncharacterized protein</fullName>
    </submittedName>
</protein>
<dbReference type="AlphaFoldDB" id="A0AAP0REW6"/>
<name>A0AAP0REW6_LIQFO</name>
<evidence type="ECO:0000313" key="11">
    <source>
        <dbReference type="Proteomes" id="UP001415857"/>
    </source>
</evidence>
<evidence type="ECO:0000313" key="10">
    <source>
        <dbReference type="EMBL" id="KAK9275777.1"/>
    </source>
</evidence>
<dbReference type="GO" id="GO:0006506">
    <property type="term" value="P:GPI anchor biosynthetic process"/>
    <property type="evidence" value="ECO:0007669"/>
    <property type="project" value="UniProtKB-KW"/>
</dbReference>
<evidence type="ECO:0000256" key="8">
    <source>
        <dbReference type="ARBA" id="ARBA00023136"/>
    </source>
</evidence>
<keyword evidence="6" id="KW-0256">Endoplasmic reticulum</keyword>
<evidence type="ECO:0000256" key="2">
    <source>
        <dbReference type="ARBA" id="ARBA00004687"/>
    </source>
</evidence>
<dbReference type="InterPro" id="IPR040039">
    <property type="entry name" value="PIGX"/>
</dbReference>
<dbReference type="Proteomes" id="UP001415857">
    <property type="component" value="Unassembled WGS sequence"/>
</dbReference>
<accession>A0AAP0REW6</accession>
<comment type="pathway">
    <text evidence="2">Glycolipid biosynthesis; glycosylphosphatidylinositol-anchor biosynthesis.</text>
</comment>
<sequence>MRFMQIDSRYAVVSSDSAFHSISCNAKIHSFNKLASWCKRVWMCEQAPAKRHLQIQHRRSPLPPTSSRLAYSMETGQHVGVKIYQLVAMQFIFLVGIGSCIHSSSFSSEVGGSNSNTDSNNPNISTFSHFEKYIMKPYFENYDSLIDSYLQDFIEHELSHGSCEVLPDNLNLVLRLSILQRYLIGEGSHRRLSSSIRFNIHSEFIPELPTHFCEVIIIEKLPSGVFADPFELQHLLQHGVFTDAAVFGDTNLELPSVRSNRSLVEVHLDIGPNVLSKHKNGTGNQHRAPITCTVSTARRKWWLFKS</sequence>
<comment type="caution">
    <text evidence="10">The sequence shown here is derived from an EMBL/GenBank/DDBJ whole genome shotgun (WGS) entry which is preliminary data.</text>
</comment>
<dbReference type="InterPro" id="IPR013233">
    <property type="entry name" value="PIG-X/PBN1"/>
</dbReference>
<evidence type="ECO:0000256" key="3">
    <source>
        <dbReference type="ARBA" id="ARBA00010345"/>
    </source>
</evidence>
<evidence type="ECO:0000256" key="9">
    <source>
        <dbReference type="ARBA" id="ARBA00023180"/>
    </source>
</evidence>
<keyword evidence="8" id="KW-0472">Membrane</keyword>
<evidence type="ECO:0000256" key="5">
    <source>
        <dbReference type="ARBA" id="ARBA00022692"/>
    </source>
</evidence>
<proteinExistence type="inferred from homology"/>
<gene>
    <name evidence="10" type="ORF">L1049_023046</name>
</gene>
<keyword evidence="5" id="KW-0812">Transmembrane</keyword>
<dbReference type="EMBL" id="JBBPBK010000011">
    <property type="protein sequence ID" value="KAK9275777.1"/>
    <property type="molecule type" value="Genomic_DNA"/>
</dbReference>
<dbReference type="PANTHER" id="PTHR28650:SF1">
    <property type="entry name" value="PHOSPHATIDYLINOSITOL-GLYCAN BIOSYNTHESIS CLASS X PROTEIN"/>
    <property type="match status" value="1"/>
</dbReference>
<keyword evidence="9" id="KW-0325">Glycoprotein</keyword>
<keyword evidence="11" id="KW-1185">Reference proteome</keyword>
<dbReference type="GO" id="GO:0005789">
    <property type="term" value="C:endoplasmic reticulum membrane"/>
    <property type="evidence" value="ECO:0007669"/>
    <property type="project" value="UniProtKB-SubCell"/>
</dbReference>
<reference evidence="10 11" key="1">
    <citation type="journal article" date="2024" name="Plant J.">
        <title>Genome sequences and population genomics reveal climatic adaptation and genomic divergence between two closely related sweetgum species.</title>
        <authorList>
            <person name="Xu W.Q."/>
            <person name="Ren C.Q."/>
            <person name="Zhang X.Y."/>
            <person name="Comes H.P."/>
            <person name="Liu X.H."/>
            <person name="Li Y.G."/>
            <person name="Kettle C.J."/>
            <person name="Jalonen R."/>
            <person name="Gaisberger H."/>
            <person name="Ma Y.Z."/>
            <person name="Qiu Y.X."/>
        </authorList>
    </citation>
    <scope>NUCLEOTIDE SEQUENCE [LARGE SCALE GENOMIC DNA]</scope>
    <source>
        <strain evidence="10">Hangzhou</strain>
    </source>
</reference>
<evidence type="ECO:0000256" key="4">
    <source>
        <dbReference type="ARBA" id="ARBA00022502"/>
    </source>
</evidence>
<keyword evidence="7" id="KW-1133">Transmembrane helix</keyword>